<dbReference type="Proteomes" id="UP001060085">
    <property type="component" value="Linkage Group LG05"/>
</dbReference>
<evidence type="ECO:0000313" key="1">
    <source>
        <dbReference type="EMBL" id="KAI5660798.1"/>
    </source>
</evidence>
<sequence length="697" mass="79898">MSTTENIQESWGDTIYIGSEDEGGAPENGGAKGVEPNWLFEDGILDYESRLVKQVVSNEFEAYRLYCDYAHAKGFSVRKGKNCYFEGTNKLRAKVFLCSKEGVKDDKSKDRVYRKRDERTGCPAMISFSCDRDNNWKVKKFVKHHNHEMVEPNQRHLLRSVRAVCSATGGSIESHLNAGLVPESTWPHVPGVSASVQNVVNVEPDLNNSKDLLRRSKIEGGDSQAVVNHLKGKANEEGLFYWDVQLDVDGRIANIFWRDGRSRLDYELFGDAITFDTTYRINRYSLACAPFVGVNHHGHNVIFGCGFLSDEKSTTFKWLFKTFLESMGGKQPKTIFSDQDQEIMAAISQVFSNSRHLLCHWHITRNASFHLGSLNSNRGFWALLQKCMHGCQSEEEFEETWVKMMNDFSATENNWLKDLYKHRRMWGTVFTSDVFYAGLRPTSRSESTNRALNKNADNTASLHQFVIFFENMVKNWRMSEGEEDFRCIQGVPTLAIRTSQILKQVAKCYTNRMYKLFENEFTQGVGAADLKTETRCSEAVHQFEVVLHESGKVGIVHFDTTKMDIKCSCKQFETLGILCSHALRIFSLKNIHKIPEKYILRRWRKDARRRIELPDHAKSTKQGSHESEMIYSNWIMRLAYDLVMQSKARVDARVIVEQAFQDAAVKLHEFLSNQTVEVQSSNSCIISNPEDENNEIL</sequence>
<organism evidence="1 2">
    <name type="scientific">Catharanthus roseus</name>
    <name type="common">Madagascar periwinkle</name>
    <name type="synonym">Vinca rosea</name>
    <dbReference type="NCBI Taxonomy" id="4058"/>
    <lineage>
        <taxon>Eukaryota</taxon>
        <taxon>Viridiplantae</taxon>
        <taxon>Streptophyta</taxon>
        <taxon>Embryophyta</taxon>
        <taxon>Tracheophyta</taxon>
        <taxon>Spermatophyta</taxon>
        <taxon>Magnoliopsida</taxon>
        <taxon>eudicotyledons</taxon>
        <taxon>Gunneridae</taxon>
        <taxon>Pentapetalae</taxon>
        <taxon>asterids</taxon>
        <taxon>lamiids</taxon>
        <taxon>Gentianales</taxon>
        <taxon>Apocynaceae</taxon>
        <taxon>Rauvolfioideae</taxon>
        <taxon>Vinceae</taxon>
        <taxon>Catharanthinae</taxon>
        <taxon>Catharanthus</taxon>
    </lineage>
</organism>
<proteinExistence type="predicted"/>
<reference evidence="2" key="1">
    <citation type="journal article" date="2023" name="Nat. Plants">
        <title>Single-cell RNA sequencing provides a high-resolution roadmap for understanding the multicellular compartmentation of specialized metabolism.</title>
        <authorList>
            <person name="Sun S."/>
            <person name="Shen X."/>
            <person name="Li Y."/>
            <person name="Li Y."/>
            <person name="Wang S."/>
            <person name="Li R."/>
            <person name="Zhang H."/>
            <person name="Shen G."/>
            <person name="Guo B."/>
            <person name="Wei J."/>
            <person name="Xu J."/>
            <person name="St-Pierre B."/>
            <person name="Chen S."/>
            <person name="Sun C."/>
        </authorList>
    </citation>
    <scope>NUCLEOTIDE SEQUENCE [LARGE SCALE GENOMIC DNA]</scope>
</reference>
<accession>A0ACC0ALD9</accession>
<protein>
    <submittedName>
        <fullName evidence="1">Uncharacterized protein</fullName>
    </submittedName>
</protein>
<name>A0ACC0ALD9_CATRO</name>
<gene>
    <name evidence="1" type="ORF">M9H77_20121</name>
</gene>
<evidence type="ECO:0000313" key="2">
    <source>
        <dbReference type="Proteomes" id="UP001060085"/>
    </source>
</evidence>
<keyword evidence="2" id="KW-1185">Reference proteome</keyword>
<comment type="caution">
    <text evidence="1">The sequence shown here is derived from an EMBL/GenBank/DDBJ whole genome shotgun (WGS) entry which is preliminary data.</text>
</comment>
<dbReference type="EMBL" id="CM044705">
    <property type="protein sequence ID" value="KAI5660798.1"/>
    <property type="molecule type" value="Genomic_DNA"/>
</dbReference>